<dbReference type="GO" id="GO:0000030">
    <property type="term" value="F:mannosyltransferase activity"/>
    <property type="evidence" value="ECO:0007669"/>
    <property type="project" value="InterPro"/>
</dbReference>
<accession>A0A1F7X9L9</accession>
<dbReference type="EMBL" id="MGFS01000012">
    <property type="protein sequence ID" value="OGM11722.1"/>
    <property type="molecule type" value="Genomic_DNA"/>
</dbReference>
<organism evidence="10 11">
    <name type="scientific">Candidatus Woesebacteria bacterium RBG_16_34_12</name>
    <dbReference type="NCBI Taxonomy" id="1802480"/>
    <lineage>
        <taxon>Bacteria</taxon>
        <taxon>Candidatus Woeseibacteriota</taxon>
    </lineage>
</organism>
<evidence type="ECO:0000259" key="9">
    <source>
        <dbReference type="Pfam" id="PF02366"/>
    </source>
</evidence>
<keyword evidence="6 8" id="KW-1133">Transmembrane helix</keyword>
<evidence type="ECO:0000313" key="11">
    <source>
        <dbReference type="Proteomes" id="UP000177053"/>
    </source>
</evidence>
<comment type="caution">
    <text evidence="10">The sequence shown here is derived from an EMBL/GenBank/DDBJ whole genome shotgun (WGS) entry which is preliminary data.</text>
</comment>
<feature type="transmembrane region" description="Helical" evidence="8">
    <location>
        <begin position="62"/>
        <end position="80"/>
    </location>
</feature>
<keyword evidence="7 8" id="KW-0472">Membrane</keyword>
<dbReference type="PANTHER" id="PTHR33908:SF11">
    <property type="entry name" value="MEMBRANE PROTEIN"/>
    <property type="match status" value="1"/>
</dbReference>
<gene>
    <name evidence="10" type="ORF">A2Z22_04955</name>
</gene>
<dbReference type="GO" id="GO:0016763">
    <property type="term" value="F:pentosyltransferase activity"/>
    <property type="evidence" value="ECO:0007669"/>
    <property type="project" value="TreeGrafter"/>
</dbReference>
<dbReference type="InterPro" id="IPR003342">
    <property type="entry name" value="ArnT-like_N"/>
</dbReference>
<dbReference type="AlphaFoldDB" id="A0A1F7X9L9"/>
<evidence type="ECO:0000313" key="10">
    <source>
        <dbReference type="EMBL" id="OGM11722.1"/>
    </source>
</evidence>
<reference evidence="10 11" key="1">
    <citation type="journal article" date="2016" name="Nat. Commun.">
        <title>Thousands of microbial genomes shed light on interconnected biogeochemical processes in an aquifer system.</title>
        <authorList>
            <person name="Anantharaman K."/>
            <person name="Brown C.T."/>
            <person name="Hug L.A."/>
            <person name="Sharon I."/>
            <person name="Castelle C.J."/>
            <person name="Probst A.J."/>
            <person name="Thomas B.C."/>
            <person name="Singh A."/>
            <person name="Wilkins M.J."/>
            <person name="Karaoz U."/>
            <person name="Brodie E.L."/>
            <person name="Williams K.H."/>
            <person name="Hubbard S.S."/>
            <person name="Banfield J.F."/>
        </authorList>
    </citation>
    <scope>NUCLEOTIDE SEQUENCE [LARGE SCALE GENOMIC DNA]</scope>
</reference>
<dbReference type="Proteomes" id="UP000177053">
    <property type="component" value="Unassembled WGS sequence"/>
</dbReference>
<keyword evidence="2" id="KW-1003">Cell membrane</keyword>
<evidence type="ECO:0000256" key="7">
    <source>
        <dbReference type="ARBA" id="ARBA00023136"/>
    </source>
</evidence>
<dbReference type="GO" id="GO:0005886">
    <property type="term" value="C:plasma membrane"/>
    <property type="evidence" value="ECO:0007669"/>
    <property type="project" value="UniProtKB-SubCell"/>
</dbReference>
<keyword evidence="4" id="KW-0808">Transferase</keyword>
<feature type="transmembrane region" description="Helical" evidence="8">
    <location>
        <begin position="169"/>
        <end position="197"/>
    </location>
</feature>
<dbReference type="GO" id="GO:0009103">
    <property type="term" value="P:lipopolysaccharide biosynthetic process"/>
    <property type="evidence" value="ECO:0007669"/>
    <property type="project" value="UniProtKB-ARBA"/>
</dbReference>
<proteinExistence type="predicted"/>
<feature type="transmembrane region" description="Helical" evidence="8">
    <location>
        <begin position="282"/>
        <end position="307"/>
    </location>
</feature>
<comment type="subcellular location">
    <subcellularLocation>
        <location evidence="1">Cell membrane</location>
        <topology evidence="1">Multi-pass membrane protein</topology>
    </subcellularLocation>
</comment>
<dbReference type="GO" id="GO:0006493">
    <property type="term" value="P:protein O-linked glycosylation"/>
    <property type="evidence" value="ECO:0007669"/>
    <property type="project" value="InterPro"/>
</dbReference>
<evidence type="ECO:0000256" key="4">
    <source>
        <dbReference type="ARBA" id="ARBA00022679"/>
    </source>
</evidence>
<feature type="transmembrane region" description="Helical" evidence="8">
    <location>
        <begin position="140"/>
        <end position="157"/>
    </location>
</feature>
<feature type="transmembrane region" description="Helical" evidence="8">
    <location>
        <begin position="376"/>
        <end position="401"/>
    </location>
</feature>
<evidence type="ECO:0000256" key="2">
    <source>
        <dbReference type="ARBA" id="ARBA00022475"/>
    </source>
</evidence>
<feature type="transmembrane region" description="Helical" evidence="8">
    <location>
        <begin position="319"/>
        <end position="339"/>
    </location>
</feature>
<evidence type="ECO:0000256" key="1">
    <source>
        <dbReference type="ARBA" id="ARBA00004651"/>
    </source>
</evidence>
<sequence length="562" mass="66506">MKLFRKFFNKNYLSFIIIFVLGAFLRFYKLNWGEGFFFHPDEYHIVASVNQLNFPSQMNPHFFSYGTFSIYLIYFTKIIFNLKSSAFLIGRFYSAFFSTLTILVVFLISKKIFDKTFYACFSALLVVFSPGLIQQAHFATPESILTFWFLITLLFWFKWNEESKFKFLFFSAFTLGLGIGTKVVALTFLPILMSLPITKLSLKKDILRFKLGKIIKRLTTTIILLAITFLTFLFIYPYSILDFADFKHSLNYETDVGLGKQIVFYTRQFINTRPFIFQFEKILPYTLGPLAIIFGIIGFIFIIYKLFKNFKKLNKPNNFNLLLLLLSFLAYLLPNVILFAKWTRFLAPIFPFFSIFSVYFIYYLETYLRKINKSKFVIQTLILTLTLTILIWSYMVFSIYLKPDVRITATKWINNNLPTGSFILTESGNMLEVPLFGSNRKLSFDFYHLDENYLLKKQLSEFLAESDYFIVQSRRIFYNHQRLPIQFPVTSRFYDLLFSEQLGFNKIKEFDSFPTLRIANYKLIINDEQGEETWSVFDHPVIRVYKKTKFLSVKDYAKLLKI</sequence>
<dbReference type="Pfam" id="PF02366">
    <property type="entry name" value="PMT"/>
    <property type="match status" value="1"/>
</dbReference>
<feature type="transmembrane region" description="Helical" evidence="8">
    <location>
        <begin position="92"/>
        <end position="109"/>
    </location>
</feature>
<evidence type="ECO:0000256" key="3">
    <source>
        <dbReference type="ARBA" id="ARBA00022676"/>
    </source>
</evidence>
<feature type="transmembrane region" description="Helical" evidence="8">
    <location>
        <begin position="12"/>
        <end position="28"/>
    </location>
</feature>
<feature type="domain" description="ArnT-like N-terminal" evidence="9">
    <location>
        <begin position="89"/>
        <end position="235"/>
    </location>
</feature>
<feature type="transmembrane region" description="Helical" evidence="8">
    <location>
        <begin position="345"/>
        <end position="364"/>
    </location>
</feature>
<feature type="transmembrane region" description="Helical" evidence="8">
    <location>
        <begin position="218"/>
        <end position="238"/>
    </location>
</feature>
<evidence type="ECO:0000256" key="5">
    <source>
        <dbReference type="ARBA" id="ARBA00022692"/>
    </source>
</evidence>
<protein>
    <recommendedName>
        <fullName evidence="9">ArnT-like N-terminal domain-containing protein</fullName>
    </recommendedName>
</protein>
<keyword evidence="5 8" id="KW-0812">Transmembrane</keyword>
<evidence type="ECO:0000256" key="8">
    <source>
        <dbReference type="SAM" id="Phobius"/>
    </source>
</evidence>
<dbReference type="InterPro" id="IPR050297">
    <property type="entry name" value="LipidA_mod_glycosyltrf_83"/>
</dbReference>
<keyword evidence="3" id="KW-0328">Glycosyltransferase</keyword>
<name>A0A1F7X9L9_9BACT</name>
<evidence type="ECO:0000256" key="6">
    <source>
        <dbReference type="ARBA" id="ARBA00022989"/>
    </source>
</evidence>
<dbReference type="PANTHER" id="PTHR33908">
    <property type="entry name" value="MANNOSYLTRANSFERASE YKCB-RELATED"/>
    <property type="match status" value="1"/>
</dbReference>